<dbReference type="PRINTS" id="PR01099">
    <property type="entry name" value="HYETHTZKNASE"/>
</dbReference>
<dbReference type="EMBL" id="CP041666">
    <property type="protein sequence ID" value="QDP41052.1"/>
    <property type="molecule type" value="Genomic_DNA"/>
</dbReference>
<evidence type="ECO:0000256" key="5">
    <source>
        <dbReference type="ARBA" id="ARBA00022723"/>
    </source>
</evidence>
<dbReference type="InterPro" id="IPR029056">
    <property type="entry name" value="Ribokinase-like"/>
</dbReference>
<dbReference type="PIRSF" id="PIRSF000513">
    <property type="entry name" value="Thz_kinase"/>
    <property type="match status" value="1"/>
</dbReference>
<accession>A0A516KI36</accession>
<evidence type="ECO:0000256" key="8">
    <source>
        <dbReference type="ARBA" id="ARBA00022840"/>
    </source>
</evidence>
<dbReference type="Gene3D" id="3.40.1190.20">
    <property type="match status" value="1"/>
</dbReference>
<comment type="catalytic activity">
    <reaction evidence="1 11">
        <text>5-(2-hydroxyethyl)-4-methylthiazole + ATP = 4-methyl-5-(2-phosphooxyethyl)-thiazole + ADP + H(+)</text>
        <dbReference type="Rhea" id="RHEA:24212"/>
        <dbReference type="ChEBI" id="CHEBI:15378"/>
        <dbReference type="ChEBI" id="CHEBI:17957"/>
        <dbReference type="ChEBI" id="CHEBI:30616"/>
        <dbReference type="ChEBI" id="CHEBI:58296"/>
        <dbReference type="ChEBI" id="CHEBI:456216"/>
        <dbReference type="EC" id="2.7.1.50"/>
    </reaction>
</comment>
<keyword evidence="9 11" id="KW-0460">Magnesium</keyword>
<feature type="binding site" evidence="11">
    <location>
        <position position="166"/>
    </location>
    <ligand>
        <name>ATP</name>
        <dbReference type="ChEBI" id="CHEBI:30616"/>
    </ligand>
</feature>
<proteinExistence type="inferred from homology"/>
<dbReference type="OrthoDB" id="9778146at2"/>
<dbReference type="UniPathway" id="UPA00060">
    <property type="reaction ID" value="UER00139"/>
</dbReference>
<name>A0A516KI36_9BACI</name>
<dbReference type="AlphaFoldDB" id="A0A516KI36"/>
<keyword evidence="10 11" id="KW-0784">Thiamine biosynthesis</keyword>
<reference evidence="12 13" key="1">
    <citation type="submission" date="2019-07" db="EMBL/GenBank/DDBJ databases">
        <authorList>
            <person name="Li J."/>
        </authorList>
    </citation>
    <scope>NUCLEOTIDE SEQUENCE [LARGE SCALE GENOMIC DNA]</scope>
    <source>
        <strain evidence="12 13">TKL69</strain>
    </source>
</reference>
<feature type="binding site" evidence="11">
    <location>
        <position position="193"/>
    </location>
    <ligand>
        <name>substrate</name>
    </ligand>
</feature>
<dbReference type="NCBIfam" id="TIGR00694">
    <property type="entry name" value="thiM"/>
    <property type="match status" value="1"/>
</dbReference>
<keyword evidence="5 11" id="KW-0479">Metal-binding</keyword>
<evidence type="ECO:0000256" key="10">
    <source>
        <dbReference type="ARBA" id="ARBA00022977"/>
    </source>
</evidence>
<keyword evidence="4 11" id="KW-0808">Transferase</keyword>
<feature type="binding site" evidence="11">
    <location>
        <position position="121"/>
    </location>
    <ligand>
        <name>ATP</name>
        <dbReference type="ChEBI" id="CHEBI:30616"/>
    </ligand>
</feature>
<keyword evidence="7 11" id="KW-0418">Kinase</keyword>
<dbReference type="GO" id="GO:0009229">
    <property type="term" value="P:thiamine diphosphate biosynthetic process"/>
    <property type="evidence" value="ECO:0007669"/>
    <property type="project" value="UniProtKB-UniRule"/>
</dbReference>
<dbReference type="GO" id="GO:0000287">
    <property type="term" value="F:magnesium ion binding"/>
    <property type="evidence" value="ECO:0007669"/>
    <property type="project" value="UniProtKB-UniRule"/>
</dbReference>
<dbReference type="Proteomes" id="UP000315215">
    <property type="component" value="Chromosome"/>
</dbReference>
<evidence type="ECO:0000313" key="12">
    <source>
        <dbReference type="EMBL" id="QDP41052.1"/>
    </source>
</evidence>
<dbReference type="HAMAP" id="MF_00228">
    <property type="entry name" value="Thz_kinase"/>
    <property type="match status" value="1"/>
</dbReference>
<dbReference type="InterPro" id="IPR000417">
    <property type="entry name" value="Hyethyz_kinase"/>
</dbReference>
<keyword evidence="6 11" id="KW-0547">Nucleotide-binding</keyword>
<evidence type="ECO:0000256" key="2">
    <source>
        <dbReference type="ARBA" id="ARBA00001946"/>
    </source>
</evidence>
<evidence type="ECO:0000256" key="7">
    <source>
        <dbReference type="ARBA" id="ARBA00022777"/>
    </source>
</evidence>
<keyword evidence="8 11" id="KW-0067">ATP-binding</keyword>
<evidence type="ECO:0000256" key="6">
    <source>
        <dbReference type="ARBA" id="ARBA00022741"/>
    </source>
</evidence>
<dbReference type="Pfam" id="PF02110">
    <property type="entry name" value="HK"/>
    <property type="match status" value="1"/>
</dbReference>
<comment type="similarity">
    <text evidence="11">Belongs to the Thz kinase family.</text>
</comment>
<dbReference type="PANTHER" id="PTHR20858:SF17">
    <property type="entry name" value="HYDROXYMETHYLPYRIMIDINE_PHOSPHOMETHYLPYRIMIDINE KINASE THI20-RELATED"/>
    <property type="match status" value="1"/>
</dbReference>
<evidence type="ECO:0000256" key="3">
    <source>
        <dbReference type="ARBA" id="ARBA00004868"/>
    </source>
</evidence>
<dbReference type="PANTHER" id="PTHR20858">
    <property type="entry name" value="PHOSPHOMETHYLPYRIMIDINE KINASE"/>
    <property type="match status" value="1"/>
</dbReference>
<evidence type="ECO:0000313" key="13">
    <source>
        <dbReference type="Proteomes" id="UP000315215"/>
    </source>
</evidence>
<sequence length="270" mass="28521">MNMSNLSTYIERVRERQPLIHNITNQVVINFTANGLYALGAAPVMTNAIEEAADMASNADGLLLNIGTLSSPQVEAMIQAGHAANQRNIPVILDPVGAGATTFRTEAARRILDNVNVSLIRGNAGEIGSLAGLDVKVRGVDSEGFHDFGDIAIHAAKQLQIPVAVTGEKDVITDGKQTFIVENGHSLLTKVTGAGCLLSSVTTAFIACGTDILESTAAAISFYGVVAEVAAENNPGPGSFQMAFLDALHQVDVDTFLEKMKVIFSKEEIK</sequence>
<dbReference type="GO" id="GO:0008902">
    <property type="term" value="F:hydroxymethylpyrimidine kinase activity"/>
    <property type="evidence" value="ECO:0007669"/>
    <property type="project" value="TreeGrafter"/>
</dbReference>
<dbReference type="NCBIfam" id="NF006830">
    <property type="entry name" value="PRK09355.1"/>
    <property type="match status" value="1"/>
</dbReference>
<dbReference type="GO" id="GO:0008972">
    <property type="term" value="F:phosphomethylpyrimidine kinase activity"/>
    <property type="evidence" value="ECO:0007669"/>
    <property type="project" value="TreeGrafter"/>
</dbReference>
<dbReference type="KEGG" id="aqt:FN924_13135"/>
<comment type="function">
    <text evidence="11">Catalyzes the phosphorylation of the hydroxyl group of 4-methyl-5-beta-hydroxyethylthiazole (THZ).</text>
</comment>
<dbReference type="RefSeq" id="WP_143895207.1">
    <property type="nucleotide sequence ID" value="NZ_CP041666.1"/>
</dbReference>
<feature type="binding site" evidence="11">
    <location>
        <position position="45"/>
    </location>
    <ligand>
        <name>substrate</name>
    </ligand>
</feature>
<dbReference type="GO" id="GO:0004417">
    <property type="term" value="F:hydroxyethylthiazole kinase activity"/>
    <property type="evidence" value="ECO:0007669"/>
    <property type="project" value="UniProtKB-UniRule"/>
</dbReference>
<dbReference type="GO" id="GO:0009228">
    <property type="term" value="P:thiamine biosynthetic process"/>
    <property type="evidence" value="ECO:0007669"/>
    <property type="project" value="UniProtKB-KW"/>
</dbReference>
<evidence type="ECO:0000256" key="9">
    <source>
        <dbReference type="ARBA" id="ARBA00022842"/>
    </source>
</evidence>
<dbReference type="CDD" id="cd01170">
    <property type="entry name" value="THZ_kinase"/>
    <property type="match status" value="1"/>
</dbReference>
<comment type="cofactor">
    <cofactor evidence="2 11">
        <name>Mg(2+)</name>
        <dbReference type="ChEBI" id="CHEBI:18420"/>
    </cofactor>
</comment>
<gene>
    <name evidence="11 12" type="primary">thiM</name>
    <name evidence="12" type="ORF">FN924_13135</name>
</gene>
<evidence type="ECO:0000256" key="11">
    <source>
        <dbReference type="HAMAP-Rule" id="MF_00228"/>
    </source>
</evidence>
<dbReference type="EC" id="2.7.1.50" evidence="11"/>
<dbReference type="GO" id="GO:0005524">
    <property type="term" value="F:ATP binding"/>
    <property type="evidence" value="ECO:0007669"/>
    <property type="project" value="UniProtKB-UniRule"/>
</dbReference>
<dbReference type="SUPFAM" id="SSF53613">
    <property type="entry name" value="Ribokinase-like"/>
    <property type="match status" value="1"/>
</dbReference>
<evidence type="ECO:0000256" key="4">
    <source>
        <dbReference type="ARBA" id="ARBA00022679"/>
    </source>
</evidence>
<keyword evidence="13" id="KW-1185">Reference proteome</keyword>
<protein>
    <recommendedName>
        <fullName evidence="11">Hydroxyethylthiazole kinase</fullName>
        <ecNumber evidence="11">2.7.1.50</ecNumber>
    </recommendedName>
    <alternativeName>
        <fullName evidence="11">4-methyl-5-beta-hydroxyethylthiazole kinase</fullName>
        <shortName evidence="11">TH kinase</shortName>
        <shortName evidence="11">Thz kinase</shortName>
    </alternativeName>
</protein>
<organism evidence="12 13">
    <name type="scientific">Radiobacillus deserti</name>
    <dbReference type="NCBI Taxonomy" id="2594883"/>
    <lineage>
        <taxon>Bacteria</taxon>
        <taxon>Bacillati</taxon>
        <taxon>Bacillota</taxon>
        <taxon>Bacilli</taxon>
        <taxon>Bacillales</taxon>
        <taxon>Bacillaceae</taxon>
        <taxon>Radiobacillus</taxon>
    </lineage>
</organism>
<dbReference type="GO" id="GO:0005829">
    <property type="term" value="C:cytosol"/>
    <property type="evidence" value="ECO:0007669"/>
    <property type="project" value="TreeGrafter"/>
</dbReference>
<evidence type="ECO:0000256" key="1">
    <source>
        <dbReference type="ARBA" id="ARBA00001771"/>
    </source>
</evidence>
<comment type="pathway">
    <text evidence="3 11">Cofactor biosynthesis; thiamine diphosphate biosynthesis; 4-methyl-5-(2-phosphoethyl)-thiazole from 5-(2-hydroxyethyl)-4-methylthiazole: step 1/1.</text>
</comment>